<dbReference type="GO" id="GO:0098703">
    <property type="term" value="P:calcium ion import across plasma membrane"/>
    <property type="evidence" value="ECO:0007669"/>
    <property type="project" value="TreeGrafter"/>
</dbReference>
<evidence type="ECO:0000256" key="3">
    <source>
        <dbReference type="ARBA" id="ARBA00022737"/>
    </source>
</evidence>
<keyword evidence="3" id="KW-0677">Repeat</keyword>
<dbReference type="PANTHER" id="PTHR10582:SF2">
    <property type="entry name" value="INACTIVE"/>
    <property type="match status" value="1"/>
</dbReference>
<keyword evidence="2 7" id="KW-0812">Transmembrane</keyword>
<feature type="transmembrane region" description="Helical" evidence="7">
    <location>
        <begin position="103"/>
        <end position="124"/>
    </location>
</feature>
<evidence type="ECO:0000256" key="2">
    <source>
        <dbReference type="ARBA" id="ARBA00022692"/>
    </source>
</evidence>
<evidence type="ECO:0000313" key="10">
    <source>
        <dbReference type="Proteomes" id="UP001165085"/>
    </source>
</evidence>
<comment type="subcellular location">
    <subcellularLocation>
        <location evidence="1">Membrane</location>
        <topology evidence="1">Multi-pass membrane protein</topology>
    </subcellularLocation>
</comment>
<keyword evidence="4 7" id="KW-1133">Transmembrane helix</keyword>
<evidence type="ECO:0000259" key="8">
    <source>
        <dbReference type="Pfam" id="PF00520"/>
    </source>
</evidence>
<evidence type="ECO:0000313" key="9">
    <source>
        <dbReference type="EMBL" id="GMH79949.1"/>
    </source>
</evidence>
<keyword evidence="5 7" id="KW-0472">Membrane</keyword>
<dbReference type="InterPro" id="IPR005821">
    <property type="entry name" value="Ion_trans_dom"/>
</dbReference>
<dbReference type="EMBL" id="BRXY01000239">
    <property type="protein sequence ID" value="GMH79949.1"/>
    <property type="molecule type" value="Genomic_DNA"/>
</dbReference>
<feature type="transmembrane region" description="Helical" evidence="7">
    <location>
        <begin position="38"/>
        <end position="58"/>
    </location>
</feature>
<dbReference type="GO" id="GO:0005216">
    <property type="term" value="F:monoatomic ion channel activity"/>
    <property type="evidence" value="ECO:0007669"/>
    <property type="project" value="InterPro"/>
</dbReference>
<feature type="region of interest" description="Disordered" evidence="6">
    <location>
        <begin position="204"/>
        <end position="265"/>
    </location>
</feature>
<sequence>MAFALPISWINILFYMQFHVEIGELVRMIIDIIQGIKTFLVILVICMVGFAASFFVLFEEQSDTDGDSTHKSPPRAILQSYTTMLAGFTEDDIQGSASTGTTAILFIAFTIFINIIMLNLLIAIMGDIFDKIQENAKAEFIFARANIVPEFEGTLTKTQRANPEWFPTYLQVLVPTLESDESEDGEWVGRVRALKMSINRLEKKHEAAEKKRTEERKEERRENDEKNQIRQKEIEGIKAKLDESEKKREEDPATNKEKDDTVVAD</sequence>
<evidence type="ECO:0000256" key="7">
    <source>
        <dbReference type="SAM" id="Phobius"/>
    </source>
</evidence>
<feature type="transmembrane region" description="Helical" evidence="7">
    <location>
        <begin position="6"/>
        <end position="26"/>
    </location>
</feature>
<organism evidence="9 10">
    <name type="scientific">Triparma strigata</name>
    <dbReference type="NCBI Taxonomy" id="1606541"/>
    <lineage>
        <taxon>Eukaryota</taxon>
        <taxon>Sar</taxon>
        <taxon>Stramenopiles</taxon>
        <taxon>Ochrophyta</taxon>
        <taxon>Bolidophyceae</taxon>
        <taxon>Parmales</taxon>
        <taxon>Triparmaceae</taxon>
        <taxon>Triparma</taxon>
    </lineage>
</organism>
<accession>A0A9W7AXQ8</accession>
<feature type="domain" description="Ion transport" evidence="8">
    <location>
        <begin position="9"/>
        <end position="136"/>
    </location>
</feature>
<dbReference type="OrthoDB" id="533508at2759"/>
<dbReference type="AlphaFoldDB" id="A0A9W7AXQ8"/>
<protein>
    <recommendedName>
        <fullName evidence="8">Ion transport domain-containing protein</fullName>
    </recommendedName>
</protein>
<reference evidence="10" key="1">
    <citation type="journal article" date="2023" name="Commun. Biol.">
        <title>Genome analysis of Parmales, the sister group of diatoms, reveals the evolutionary specialization of diatoms from phago-mixotrophs to photoautotrophs.</title>
        <authorList>
            <person name="Ban H."/>
            <person name="Sato S."/>
            <person name="Yoshikawa S."/>
            <person name="Yamada K."/>
            <person name="Nakamura Y."/>
            <person name="Ichinomiya M."/>
            <person name="Sato N."/>
            <person name="Blanc-Mathieu R."/>
            <person name="Endo H."/>
            <person name="Kuwata A."/>
            <person name="Ogata H."/>
        </authorList>
    </citation>
    <scope>NUCLEOTIDE SEQUENCE [LARGE SCALE GENOMIC DNA]</scope>
    <source>
        <strain evidence="10">NIES 3701</strain>
    </source>
</reference>
<dbReference type="SUPFAM" id="SSF81324">
    <property type="entry name" value="Voltage-gated potassium channels"/>
    <property type="match status" value="1"/>
</dbReference>
<dbReference type="Proteomes" id="UP001165085">
    <property type="component" value="Unassembled WGS sequence"/>
</dbReference>
<evidence type="ECO:0000256" key="1">
    <source>
        <dbReference type="ARBA" id="ARBA00004141"/>
    </source>
</evidence>
<evidence type="ECO:0000256" key="4">
    <source>
        <dbReference type="ARBA" id="ARBA00022989"/>
    </source>
</evidence>
<comment type="caution">
    <text evidence="9">The sequence shown here is derived from an EMBL/GenBank/DDBJ whole genome shotgun (WGS) entry which is preliminary data.</text>
</comment>
<dbReference type="GO" id="GO:0005886">
    <property type="term" value="C:plasma membrane"/>
    <property type="evidence" value="ECO:0007669"/>
    <property type="project" value="TreeGrafter"/>
</dbReference>
<dbReference type="Gene3D" id="1.10.287.70">
    <property type="match status" value="1"/>
</dbReference>
<gene>
    <name evidence="9" type="ORF">TrST_g10365</name>
</gene>
<dbReference type="InterPro" id="IPR024862">
    <property type="entry name" value="TRPV"/>
</dbReference>
<proteinExistence type="predicted"/>
<evidence type="ECO:0000256" key="6">
    <source>
        <dbReference type="SAM" id="MobiDB-lite"/>
    </source>
</evidence>
<evidence type="ECO:0000256" key="5">
    <source>
        <dbReference type="ARBA" id="ARBA00023136"/>
    </source>
</evidence>
<dbReference type="Pfam" id="PF00520">
    <property type="entry name" value="Ion_trans"/>
    <property type="match status" value="1"/>
</dbReference>
<dbReference type="PANTHER" id="PTHR10582">
    <property type="entry name" value="TRANSIENT RECEPTOR POTENTIAL ION CHANNEL PROTEIN"/>
    <property type="match status" value="1"/>
</dbReference>
<keyword evidence="10" id="KW-1185">Reference proteome</keyword>
<name>A0A9W7AXQ8_9STRA</name>